<dbReference type="RefSeq" id="WP_219041389.1">
    <property type="nucleotide sequence ID" value="NZ_JAHWDF010000044.1"/>
</dbReference>
<comment type="caution">
    <text evidence="1">The sequence shown here is derived from an EMBL/GenBank/DDBJ whole genome shotgun (WGS) entry which is preliminary data.</text>
</comment>
<proteinExistence type="predicted"/>
<dbReference type="EMBL" id="JAHWDF010000044">
    <property type="protein sequence ID" value="MBW2963110.1"/>
    <property type="molecule type" value="Genomic_DNA"/>
</dbReference>
<evidence type="ECO:0000313" key="1">
    <source>
        <dbReference type="EMBL" id="MBW2963110.1"/>
    </source>
</evidence>
<accession>A0ABS6W5I2</accession>
<name>A0ABS6W5I2_9FLAO</name>
<evidence type="ECO:0008006" key="3">
    <source>
        <dbReference type="Google" id="ProtNLM"/>
    </source>
</evidence>
<evidence type="ECO:0000313" key="2">
    <source>
        <dbReference type="Proteomes" id="UP000719267"/>
    </source>
</evidence>
<dbReference type="PROSITE" id="PS51257">
    <property type="entry name" value="PROKAR_LIPOPROTEIN"/>
    <property type="match status" value="1"/>
</dbReference>
<gene>
    <name evidence="1" type="ORF">KW502_15125</name>
</gene>
<protein>
    <recommendedName>
        <fullName evidence="3">Lipoprotein</fullName>
    </recommendedName>
</protein>
<reference evidence="1 2" key="1">
    <citation type="submission" date="2021-07" db="EMBL/GenBank/DDBJ databases">
        <title>Mesonia aestuariivivens sp. nov., isolated from a tidal flat.</title>
        <authorList>
            <person name="Kim Y.-O."/>
            <person name="Yoon J.-H."/>
        </authorList>
    </citation>
    <scope>NUCLEOTIDE SEQUENCE [LARGE SCALE GENOMIC DNA]</scope>
    <source>
        <strain evidence="1 2">JHPTF-M18</strain>
    </source>
</reference>
<sequence>MKLRNYIIFILTIALLGCGEEKKSSKNQIVQESSVVIDKVDNSVTVKEFEKPKTESKPQQNDNSLKIRFEEFIVEIDSIEVWDEEGKLTEQQKDTARIYLELGETIEGQKLKVQKIKKGDIRIYQRFENSVTIMNEGPHCDLTEWKHYDSDWKPLKIENEQFLTDSYSEADWEKFIKVDMTELREAVRNQCGDGWAEHIKDVKSPNEYPCGVSTSRIFLKIEFIDQDSKELKERIISFEIPMGC</sequence>
<dbReference type="Proteomes" id="UP000719267">
    <property type="component" value="Unassembled WGS sequence"/>
</dbReference>
<organism evidence="1 2">
    <name type="scientific">Mesonia aestuariivivens</name>
    <dbReference type="NCBI Taxonomy" id="2796128"/>
    <lineage>
        <taxon>Bacteria</taxon>
        <taxon>Pseudomonadati</taxon>
        <taxon>Bacteroidota</taxon>
        <taxon>Flavobacteriia</taxon>
        <taxon>Flavobacteriales</taxon>
        <taxon>Flavobacteriaceae</taxon>
        <taxon>Mesonia</taxon>
    </lineage>
</organism>
<keyword evidence="2" id="KW-1185">Reference proteome</keyword>